<protein>
    <recommendedName>
        <fullName evidence="1">Tyrosine specific protein phosphatases domain-containing protein</fullName>
    </recommendedName>
</protein>
<keyword evidence="3" id="KW-1185">Reference proteome</keyword>
<dbReference type="InterPro" id="IPR026893">
    <property type="entry name" value="Tyr/Ser_Pase_IphP-type"/>
</dbReference>
<dbReference type="OrthoDB" id="9988524at2759"/>
<dbReference type="PANTHER" id="PTHR31126:SF10">
    <property type="entry name" value="PROTEIN PHOSPHATASE, PUTATIVE (AFU_ORTHOLOGUE AFUA_6G06650)-RELATED"/>
    <property type="match status" value="1"/>
</dbReference>
<gene>
    <name evidence="2" type="ORF">N7482_008625</name>
</gene>
<dbReference type="InterPro" id="IPR029021">
    <property type="entry name" value="Prot-tyrosine_phosphatase-like"/>
</dbReference>
<dbReference type="SUPFAM" id="SSF52799">
    <property type="entry name" value="(Phosphotyrosine protein) phosphatases II"/>
    <property type="match status" value="1"/>
</dbReference>
<dbReference type="InterPro" id="IPR016130">
    <property type="entry name" value="Tyr_Pase_AS"/>
</dbReference>
<name>A0A9W9LJ62_9EURO</name>
<feature type="domain" description="Tyrosine specific protein phosphatases" evidence="1">
    <location>
        <begin position="187"/>
        <end position="256"/>
    </location>
</feature>
<dbReference type="GeneID" id="81429925"/>
<comment type="caution">
    <text evidence="2">The sequence shown here is derived from an EMBL/GenBank/DDBJ whole genome shotgun (WGS) entry which is preliminary data.</text>
</comment>
<dbReference type="PROSITE" id="PS00383">
    <property type="entry name" value="TYR_PHOSPHATASE_1"/>
    <property type="match status" value="1"/>
</dbReference>
<dbReference type="InterPro" id="IPR000387">
    <property type="entry name" value="Tyr_Pase_dom"/>
</dbReference>
<reference evidence="2" key="2">
    <citation type="journal article" date="2023" name="IMA Fungus">
        <title>Comparative genomic study of the Penicillium genus elucidates a diverse pangenome and 15 lateral gene transfer events.</title>
        <authorList>
            <person name="Petersen C."/>
            <person name="Sorensen T."/>
            <person name="Nielsen M.R."/>
            <person name="Sondergaard T.E."/>
            <person name="Sorensen J.L."/>
            <person name="Fitzpatrick D.A."/>
            <person name="Frisvad J.C."/>
            <person name="Nielsen K.L."/>
        </authorList>
    </citation>
    <scope>NUCLEOTIDE SEQUENCE</scope>
    <source>
        <strain evidence="2">IBT 26290</strain>
    </source>
</reference>
<proteinExistence type="predicted"/>
<evidence type="ECO:0000259" key="1">
    <source>
        <dbReference type="PROSITE" id="PS50056"/>
    </source>
</evidence>
<dbReference type="PANTHER" id="PTHR31126">
    <property type="entry name" value="TYROSINE-PROTEIN PHOSPHATASE"/>
    <property type="match status" value="1"/>
</dbReference>
<accession>A0A9W9LJ62</accession>
<evidence type="ECO:0000313" key="2">
    <source>
        <dbReference type="EMBL" id="KAJ5157525.1"/>
    </source>
</evidence>
<dbReference type="AlphaFoldDB" id="A0A9W9LJ62"/>
<dbReference type="Proteomes" id="UP001149163">
    <property type="component" value="Unassembled WGS sequence"/>
</dbReference>
<dbReference type="Pfam" id="PF13350">
    <property type="entry name" value="Y_phosphatase3"/>
    <property type="match status" value="1"/>
</dbReference>
<sequence>MARQSSIDLDSPDRPFDNIINFRDVGRTINHFCGAEILKEGILFRSARLDDASERDTRRLADELHLKTVIDLRSQTEHQMATRKRRAEIANAGETPSTIDLTDTPVPVDADEHILQIPDSQRSLISLTGKAFERALLGKLDWFSYLHVVSLALTGYRADAIKIIGETVMQPRGLIGLGQDTLDVSMAEFRAIFSTLADEAAYPVLVHCTQGKDRTGIVILLALLLAGENGRVPADAMADDYARSELELVPEFEERMREIRVLGLGADYTRCPPNFVEAMTGYLDRKYGGVREYLAAVGVDGGMQEQIRQNLLIQS</sequence>
<reference evidence="2" key="1">
    <citation type="submission" date="2022-11" db="EMBL/GenBank/DDBJ databases">
        <authorList>
            <person name="Petersen C."/>
        </authorList>
    </citation>
    <scope>NUCLEOTIDE SEQUENCE</scope>
    <source>
        <strain evidence="2">IBT 26290</strain>
    </source>
</reference>
<dbReference type="EMBL" id="JAPQKN010000006">
    <property type="protein sequence ID" value="KAJ5157525.1"/>
    <property type="molecule type" value="Genomic_DNA"/>
</dbReference>
<organism evidence="2 3">
    <name type="scientific">Penicillium canariense</name>
    <dbReference type="NCBI Taxonomy" id="189055"/>
    <lineage>
        <taxon>Eukaryota</taxon>
        <taxon>Fungi</taxon>
        <taxon>Dikarya</taxon>
        <taxon>Ascomycota</taxon>
        <taxon>Pezizomycotina</taxon>
        <taxon>Eurotiomycetes</taxon>
        <taxon>Eurotiomycetidae</taxon>
        <taxon>Eurotiales</taxon>
        <taxon>Aspergillaceae</taxon>
        <taxon>Penicillium</taxon>
    </lineage>
</organism>
<dbReference type="PROSITE" id="PS50056">
    <property type="entry name" value="TYR_PHOSPHATASE_2"/>
    <property type="match status" value="1"/>
</dbReference>
<evidence type="ECO:0000313" key="3">
    <source>
        <dbReference type="Proteomes" id="UP001149163"/>
    </source>
</evidence>
<dbReference type="GO" id="GO:0004721">
    <property type="term" value="F:phosphoprotein phosphatase activity"/>
    <property type="evidence" value="ECO:0007669"/>
    <property type="project" value="InterPro"/>
</dbReference>
<dbReference type="Gene3D" id="3.90.190.10">
    <property type="entry name" value="Protein tyrosine phosphatase superfamily"/>
    <property type="match status" value="1"/>
</dbReference>
<dbReference type="RefSeq" id="XP_056540514.1">
    <property type="nucleotide sequence ID" value="XM_056690749.1"/>
</dbReference>